<keyword evidence="9 13" id="KW-0234">DNA repair</keyword>
<comment type="domain">
    <text evidence="13">The beta-hairpin motif is involved in DNA binding.</text>
</comment>
<dbReference type="SUPFAM" id="SSF52540">
    <property type="entry name" value="P-loop containing nucleoside triphosphate hydrolases"/>
    <property type="match status" value="2"/>
</dbReference>
<evidence type="ECO:0000256" key="2">
    <source>
        <dbReference type="ARBA" id="ARBA00008533"/>
    </source>
</evidence>
<dbReference type="InterPro" id="IPR001943">
    <property type="entry name" value="UVR_dom"/>
</dbReference>
<evidence type="ECO:0000256" key="3">
    <source>
        <dbReference type="ARBA" id="ARBA00022490"/>
    </source>
</evidence>
<dbReference type="Gene3D" id="6.10.140.240">
    <property type="match status" value="1"/>
</dbReference>
<evidence type="ECO:0000256" key="14">
    <source>
        <dbReference type="RuleBase" id="RU003587"/>
    </source>
</evidence>
<dbReference type="InterPro" id="IPR024759">
    <property type="entry name" value="UvrB_YAD/RRR_dom"/>
</dbReference>
<keyword evidence="3 13" id="KW-0963">Cytoplasm</keyword>
<evidence type="ECO:0000256" key="7">
    <source>
        <dbReference type="ARBA" id="ARBA00022840"/>
    </source>
</evidence>
<dbReference type="PROSITE" id="PS51194">
    <property type="entry name" value="HELICASE_CTER"/>
    <property type="match status" value="1"/>
</dbReference>
<dbReference type="CDD" id="cd18790">
    <property type="entry name" value="SF2_C_UvrB"/>
    <property type="match status" value="1"/>
</dbReference>
<dbReference type="InterPro" id="IPR041471">
    <property type="entry name" value="UvrB_inter"/>
</dbReference>
<evidence type="ECO:0000259" key="16">
    <source>
        <dbReference type="PROSITE" id="PS50151"/>
    </source>
</evidence>
<gene>
    <name evidence="19" type="primary">uvrB_1</name>
    <name evidence="13" type="synonym">uvrB</name>
    <name evidence="19" type="ORF">Pla133_30220</name>
</gene>
<feature type="domain" description="Helicase C-terminal" evidence="18">
    <location>
        <begin position="434"/>
        <end position="600"/>
    </location>
</feature>
<keyword evidence="10 13" id="KW-0742">SOS response</keyword>
<dbReference type="GO" id="GO:0009381">
    <property type="term" value="F:excinuclease ABC activity"/>
    <property type="evidence" value="ECO:0007669"/>
    <property type="project" value="UniProtKB-UniRule"/>
</dbReference>
<dbReference type="Proteomes" id="UP000316921">
    <property type="component" value="Chromosome"/>
</dbReference>
<evidence type="ECO:0000256" key="10">
    <source>
        <dbReference type="ARBA" id="ARBA00023236"/>
    </source>
</evidence>
<dbReference type="PANTHER" id="PTHR24029">
    <property type="entry name" value="UVRABC SYSTEM PROTEIN B"/>
    <property type="match status" value="1"/>
</dbReference>
<dbReference type="InterPro" id="IPR006935">
    <property type="entry name" value="Helicase/UvrB_N"/>
</dbReference>
<feature type="domain" description="Helicase ATP-binding" evidence="17">
    <location>
        <begin position="29"/>
        <end position="188"/>
    </location>
</feature>
<feature type="coiled-coil region" evidence="15">
    <location>
        <begin position="260"/>
        <end position="303"/>
    </location>
</feature>
<keyword evidence="20" id="KW-1185">Reference proteome</keyword>
<dbReference type="GO" id="GO:0005737">
    <property type="term" value="C:cytoplasm"/>
    <property type="evidence" value="ECO:0007669"/>
    <property type="project" value="UniProtKB-SubCell"/>
</dbReference>
<comment type="function">
    <text evidence="13">The UvrABC repair system catalyzes the recognition and processing of DNA lesions. A damage recognition complex composed of 2 UvrA and 2 UvrB subunits scans DNA for abnormalities. Upon binding of the UvrA(2)B(2) complex to a putative damaged site, the DNA wraps around one UvrB monomer. DNA wrap is dependent on ATP binding by UvrB and probably causes local melting of the DNA helix, facilitating insertion of UvrB beta-hairpin between the DNA strands. Then UvrB probes one DNA strand for the presence of a lesion. If a lesion is found the UvrA subunits dissociate and the UvrB-DNA preincision complex is formed. This complex is subsequently bound by UvrC and the second UvrB is released. If no lesion is found, the DNA wraps around the other UvrB subunit that will check the other stand for damage.</text>
</comment>
<dbReference type="CDD" id="cd17916">
    <property type="entry name" value="DEXHc_UvrB"/>
    <property type="match status" value="1"/>
</dbReference>
<dbReference type="KEGG" id="pbap:Pla133_30220"/>
<dbReference type="NCBIfam" id="NF003673">
    <property type="entry name" value="PRK05298.1"/>
    <property type="match status" value="1"/>
</dbReference>
<dbReference type="SMART" id="SM00490">
    <property type="entry name" value="HELICc"/>
    <property type="match status" value="1"/>
</dbReference>
<dbReference type="GO" id="GO:0005524">
    <property type="term" value="F:ATP binding"/>
    <property type="evidence" value="ECO:0007669"/>
    <property type="project" value="UniProtKB-UniRule"/>
</dbReference>
<evidence type="ECO:0000256" key="12">
    <source>
        <dbReference type="ARBA" id="ARBA00029504"/>
    </source>
</evidence>
<dbReference type="InterPro" id="IPR014001">
    <property type="entry name" value="Helicase_ATP-bd"/>
</dbReference>
<proteinExistence type="inferred from homology"/>
<feature type="binding site" evidence="13">
    <location>
        <begin position="42"/>
        <end position="49"/>
    </location>
    <ligand>
        <name>ATP</name>
        <dbReference type="ChEBI" id="CHEBI:30616"/>
    </ligand>
</feature>
<sequence length="673" mass="76448">MERNSQPFRLQCPFGPQGDQPEAIARLTEWIRAGTQHQTLLGITGSGKTFTMAAVIEQLNRPALILSPNKTLAAQLFSEFKELFPDNAVEYFVSYYDYYQPEAYVPSSDTFIEKDSSINENIERLRNSATRSLLDRRDVIIVASVSCIYGLGSPSNYTEMALPIATGATVERDDLLRRLTQMQYSRNNLDFRRGTFRARGDVVEVFPAYEEGRVIRFELFGDEVESILEVDPLRGEILAELDKVTIYPSGHYVTPKERVLAAVEGIEVELEERLRELKKADKLLEAQRLEQRCRQDLEMLREAGFCSGIENYSRYMDGRAPGQAPFTLLNYFPEDFVVFIDESHVSVPQVGAMFRGDRSRKETLVEHGFRLPSALDNRPLRFEEWEKLVKQAVYVSATPGPYEKVEAKDHVVEQIVRPTGLIDPPIEMRPARTQVDDLLHEIRKVTAAGFRTLVTTLTKRSAEELTTYLSELGVKVRYMHSEIDAIERMQILRDLRLGTFDVLIGINLLREGLDLPEVALVGVLDADKEGFLRSATSLIQTCGRAARNVEGRVILYADKETNSIRVTREEVERRRAVQQAYNAEHGITPRTIIKPIRDSIEALYEMDYSAPELPGEGASRVAEGAKLTPAEIREALERLRGDMYRAAEELRFEDAAKLRDEVKALEQRELELA</sequence>
<evidence type="ECO:0000256" key="9">
    <source>
        <dbReference type="ARBA" id="ARBA00023204"/>
    </source>
</evidence>
<evidence type="ECO:0000259" key="18">
    <source>
        <dbReference type="PROSITE" id="PS51194"/>
    </source>
</evidence>
<dbReference type="InterPro" id="IPR027417">
    <property type="entry name" value="P-loop_NTPase"/>
</dbReference>
<organism evidence="19 20">
    <name type="scientific">Engelhardtia mirabilis</name>
    <dbReference type="NCBI Taxonomy" id="2528011"/>
    <lineage>
        <taxon>Bacteria</taxon>
        <taxon>Pseudomonadati</taxon>
        <taxon>Planctomycetota</taxon>
        <taxon>Planctomycetia</taxon>
        <taxon>Planctomycetia incertae sedis</taxon>
        <taxon>Engelhardtia</taxon>
    </lineage>
</organism>
<dbReference type="Pfam" id="PF04851">
    <property type="entry name" value="ResIII"/>
    <property type="match status" value="1"/>
</dbReference>
<dbReference type="GO" id="GO:0016887">
    <property type="term" value="F:ATP hydrolysis activity"/>
    <property type="evidence" value="ECO:0007669"/>
    <property type="project" value="InterPro"/>
</dbReference>
<dbReference type="GO" id="GO:0009432">
    <property type="term" value="P:SOS response"/>
    <property type="evidence" value="ECO:0007669"/>
    <property type="project" value="UniProtKB-UniRule"/>
</dbReference>
<dbReference type="PANTHER" id="PTHR24029:SF0">
    <property type="entry name" value="UVRABC SYSTEM PROTEIN B"/>
    <property type="match status" value="1"/>
</dbReference>
<dbReference type="Pfam" id="PF17757">
    <property type="entry name" value="UvrB_inter"/>
    <property type="match status" value="1"/>
</dbReference>
<dbReference type="PROSITE" id="PS50151">
    <property type="entry name" value="UVR"/>
    <property type="match status" value="1"/>
</dbReference>
<dbReference type="RefSeq" id="WP_145066523.1">
    <property type="nucleotide sequence ID" value="NZ_CP036287.1"/>
</dbReference>
<dbReference type="Gene3D" id="3.40.50.300">
    <property type="entry name" value="P-loop containing nucleotide triphosphate hydrolases"/>
    <property type="match status" value="3"/>
</dbReference>
<comment type="subunit">
    <text evidence="11 13 14">Forms a heterotetramer with UvrA during the search for lesions. Interacts with UvrC in an incision complex.</text>
</comment>
<dbReference type="SMART" id="SM00487">
    <property type="entry name" value="DEXDc"/>
    <property type="match status" value="1"/>
</dbReference>
<dbReference type="InterPro" id="IPR036876">
    <property type="entry name" value="UVR_dom_sf"/>
</dbReference>
<dbReference type="PROSITE" id="PS51192">
    <property type="entry name" value="HELICASE_ATP_BIND_1"/>
    <property type="match status" value="1"/>
</dbReference>
<dbReference type="NCBIfam" id="TIGR00631">
    <property type="entry name" value="uvrb"/>
    <property type="match status" value="1"/>
</dbReference>
<dbReference type="Gene3D" id="4.10.860.10">
    <property type="entry name" value="UVR domain"/>
    <property type="match status" value="1"/>
</dbReference>
<evidence type="ECO:0000256" key="13">
    <source>
        <dbReference type="HAMAP-Rule" id="MF_00204"/>
    </source>
</evidence>
<dbReference type="GO" id="GO:0009380">
    <property type="term" value="C:excinuclease repair complex"/>
    <property type="evidence" value="ECO:0007669"/>
    <property type="project" value="InterPro"/>
</dbReference>
<accession>A0A518BLT5</accession>
<keyword evidence="4 13" id="KW-0547">Nucleotide-binding</keyword>
<feature type="short sequence motif" description="Beta-hairpin" evidence="13">
    <location>
        <begin position="95"/>
        <end position="118"/>
    </location>
</feature>
<keyword evidence="8 13" id="KW-0267">Excision nuclease</keyword>
<comment type="similarity">
    <text evidence="2 13 14">Belongs to the UvrB family.</text>
</comment>
<keyword evidence="15" id="KW-0175">Coiled coil</keyword>
<evidence type="ECO:0000256" key="4">
    <source>
        <dbReference type="ARBA" id="ARBA00022741"/>
    </source>
</evidence>
<dbReference type="Pfam" id="PF02151">
    <property type="entry name" value="UVR"/>
    <property type="match status" value="1"/>
</dbReference>
<dbReference type="InterPro" id="IPR001650">
    <property type="entry name" value="Helicase_C-like"/>
</dbReference>
<evidence type="ECO:0000256" key="15">
    <source>
        <dbReference type="SAM" id="Coils"/>
    </source>
</evidence>
<evidence type="ECO:0000259" key="17">
    <source>
        <dbReference type="PROSITE" id="PS51192"/>
    </source>
</evidence>
<protein>
    <recommendedName>
        <fullName evidence="12 13">UvrABC system protein B</fullName>
        <shortName evidence="13">Protein UvrB</shortName>
    </recommendedName>
    <alternativeName>
        <fullName evidence="13">Excinuclease ABC subunit B</fullName>
    </alternativeName>
</protein>
<feature type="domain" description="UVR" evidence="16">
    <location>
        <begin position="633"/>
        <end position="668"/>
    </location>
</feature>
<keyword evidence="7 13" id="KW-0067">ATP-binding</keyword>
<evidence type="ECO:0000313" key="20">
    <source>
        <dbReference type="Proteomes" id="UP000316921"/>
    </source>
</evidence>
<keyword evidence="6 13" id="KW-0228">DNA excision</keyword>
<keyword evidence="5 13" id="KW-0227">DNA damage</keyword>
<evidence type="ECO:0000256" key="11">
    <source>
        <dbReference type="ARBA" id="ARBA00026033"/>
    </source>
</evidence>
<comment type="subcellular location">
    <subcellularLocation>
        <location evidence="1 13 14">Cytoplasm</location>
    </subcellularLocation>
</comment>
<dbReference type="GO" id="GO:0006289">
    <property type="term" value="P:nucleotide-excision repair"/>
    <property type="evidence" value="ECO:0007669"/>
    <property type="project" value="UniProtKB-UniRule"/>
</dbReference>
<dbReference type="InterPro" id="IPR004807">
    <property type="entry name" value="UvrB"/>
</dbReference>
<evidence type="ECO:0000313" key="19">
    <source>
        <dbReference type="EMBL" id="QDU67933.1"/>
    </source>
</evidence>
<dbReference type="EMBL" id="CP036287">
    <property type="protein sequence ID" value="QDU67933.1"/>
    <property type="molecule type" value="Genomic_DNA"/>
</dbReference>
<dbReference type="Pfam" id="PF00271">
    <property type="entry name" value="Helicase_C"/>
    <property type="match status" value="1"/>
</dbReference>
<name>A0A518BLT5_9BACT</name>
<dbReference type="AlphaFoldDB" id="A0A518BLT5"/>
<dbReference type="GO" id="GO:0003677">
    <property type="term" value="F:DNA binding"/>
    <property type="evidence" value="ECO:0007669"/>
    <property type="project" value="UniProtKB-UniRule"/>
</dbReference>
<evidence type="ECO:0000256" key="8">
    <source>
        <dbReference type="ARBA" id="ARBA00022881"/>
    </source>
</evidence>
<evidence type="ECO:0000256" key="5">
    <source>
        <dbReference type="ARBA" id="ARBA00022763"/>
    </source>
</evidence>
<evidence type="ECO:0000256" key="1">
    <source>
        <dbReference type="ARBA" id="ARBA00004496"/>
    </source>
</evidence>
<dbReference type="SUPFAM" id="SSF46600">
    <property type="entry name" value="C-terminal UvrC-binding domain of UvrB"/>
    <property type="match status" value="1"/>
</dbReference>
<dbReference type="HAMAP" id="MF_00204">
    <property type="entry name" value="UvrB"/>
    <property type="match status" value="1"/>
</dbReference>
<evidence type="ECO:0000256" key="6">
    <source>
        <dbReference type="ARBA" id="ARBA00022769"/>
    </source>
</evidence>
<reference evidence="19 20" key="1">
    <citation type="submission" date="2019-02" db="EMBL/GenBank/DDBJ databases">
        <title>Deep-cultivation of Planctomycetes and their phenomic and genomic characterization uncovers novel biology.</title>
        <authorList>
            <person name="Wiegand S."/>
            <person name="Jogler M."/>
            <person name="Boedeker C."/>
            <person name="Pinto D."/>
            <person name="Vollmers J."/>
            <person name="Rivas-Marin E."/>
            <person name="Kohn T."/>
            <person name="Peeters S.H."/>
            <person name="Heuer A."/>
            <person name="Rast P."/>
            <person name="Oberbeckmann S."/>
            <person name="Bunk B."/>
            <person name="Jeske O."/>
            <person name="Meyerdierks A."/>
            <person name="Storesund J.E."/>
            <person name="Kallscheuer N."/>
            <person name="Luecker S."/>
            <person name="Lage O.M."/>
            <person name="Pohl T."/>
            <person name="Merkel B.J."/>
            <person name="Hornburger P."/>
            <person name="Mueller R.-W."/>
            <person name="Bruemmer F."/>
            <person name="Labrenz M."/>
            <person name="Spormann A.M."/>
            <person name="Op den Camp H."/>
            <person name="Overmann J."/>
            <person name="Amann R."/>
            <person name="Jetten M.S.M."/>
            <person name="Mascher T."/>
            <person name="Medema M.H."/>
            <person name="Devos D.P."/>
            <person name="Kaster A.-K."/>
            <person name="Ovreas L."/>
            <person name="Rohde M."/>
            <person name="Galperin M.Y."/>
            <person name="Jogler C."/>
        </authorList>
    </citation>
    <scope>NUCLEOTIDE SEQUENCE [LARGE SCALE GENOMIC DNA]</scope>
    <source>
        <strain evidence="19 20">Pla133</strain>
    </source>
</reference>
<dbReference type="Pfam" id="PF12344">
    <property type="entry name" value="UvrB"/>
    <property type="match status" value="1"/>
</dbReference>